<dbReference type="EMBL" id="HBGZ01033460">
    <property type="protein sequence ID" value="CAD9632548.1"/>
    <property type="molecule type" value="Transcribed_RNA"/>
</dbReference>
<feature type="compositionally biased region" description="Polar residues" evidence="12">
    <location>
        <begin position="485"/>
        <end position="494"/>
    </location>
</feature>
<evidence type="ECO:0000313" key="15">
    <source>
        <dbReference type="EMBL" id="CAD9632548.1"/>
    </source>
</evidence>
<dbReference type="InterPro" id="IPR000719">
    <property type="entry name" value="Prot_kinase_dom"/>
</dbReference>
<evidence type="ECO:0000256" key="5">
    <source>
        <dbReference type="ARBA" id="ARBA00022777"/>
    </source>
</evidence>
<dbReference type="Gene3D" id="1.10.510.10">
    <property type="entry name" value="Transferase(Phosphotransferase) domain 1"/>
    <property type="match status" value="1"/>
</dbReference>
<evidence type="ECO:0000256" key="12">
    <source>
        <dbReference type="SAM" id="MobiDB-lite"/>
    </source>
</evidence>
<dbReference type="InterPro" id="IPR006575">
    <property type="entry name" value="RWD_dom"/>
</dbReference>
<feature type="compositionally biased region" description="Low complexity" evidence="12">
    <location>
        <begin position="466"/>
        <end position="476"/>
    </location>
</feature>
<comment type="catalytic activity">
    <reaction evidence="9">
        <text>L-threonyl-[protein] + ATP = O-phospho-L-threonyl-[protein] + ADP + H(+)</text>
        <dbReference type="Rhea" id="RHEA:46608"/>
        <dbReference type="Rhea" id="RHEA-COMP:11060"/>
        <dbReference type="Rhea" id="RHEA-COMP:11605"/>
        <dbReference type="ChEBI" id="CHEBI:15378"/>
        <dbReference type="ChEBI" id="CHEBI:30013"/>
        <dbReference type="ChEBI" id="CHEBI:30616"/>
        <dbReference type="ChEBI" id="CHEBI:61977"/>
        <dbReference type="ChEBI" id="CHEBI:456216"/>
        <dbReference type="EC" id="2.7.11.1"/>
    </reaction>
</comment>
<evidence type="ECO:0000259" key="13">
    <source>
        <dbReference type="PROSITE" id="PS50011"/>
    </source>
</evidence>
<dbReference type="InterPro" id="IPR016135">
    <property type="entry name" value="UBQ-conjugating_enzyme/RWD"/>
</dbReference>
<evidence type="ECO:0000256" key="6">
    <source>
        <dbReference type="ARBA" id="ARBA00022840"/>
    </source>
</evidence>
<dbReference type="InterPro" id="IPR017441">
    <property type="entry name" value="Protein_kinase_ATP_BS"/>
</dbReference>
<dbReference type="SMART" id="SM00591">
    <property type="entry name" value="RWD"/>
    <property type="match status" value="1"/>
</dbReference>
<evidence type="ECO:0000256" key="10">
    <source>
        <dbReference type="ARBA" id="ARBA00048679"/>
    </source>
</evidence>
<proteinExistence type="inferred from homology"/>
<feature type="compositionally biased region" description="Basic residues" evidence="12">
    <location>
        <begin position="1"/>
        <end position="10"/>
    </location>
</feature>
<evidence type="ECO:0000256" key="2">
    <source>
        <dbReference type="ARBA" id="ARBA00022527"/>
    </source>
</evidence>
<dbReference type="SUPFAM" id="SSF55681">
    <property type="entry name" value="Class II aaRS and biotin synthetases"/>
    <property type="match status" value="1"/>
</dbReference>
<keyword evidence="6 11" id="KW-0067">ATP-binding</keyword>
<keyword evidence="2" id="KW-0723">Serine/threonine-protein kinase</keyword>
<keyword evidence="5" id="KW-0418">Kinase</keyword>
<dbReference type="Pfam" id="PF05773">
    <property type="entry name" value="RWD"/>
    <property type="match status" value="1"/>
</dbReference>
<dbReference type="EC" id="2.7.11.1" evidence="1"/>
<dbReference type="Gene3D" id="3.30.200.20">
    <property type="entry name" value="Phosphorylase Kinase, domain 1"/>
    <property type="match status" value="1"/>
</dbReference>
<reference evidence="15" key="1">
    <citation type="submission" date="2021-01" db="EMBL/GenBank/DDBJ databases">
        <authorList>
            <person name="Corre E."/>
            <person name="Pelletier E."/>
            <person name="Niang G."/>
            <person name="Scheremetjew M."/>
            <person name="Finn R."/>
            <person name="Kale V."/>
            <person name="Holt S."/>
            <person name="Cochrane G."/>
            <person name="Meng A."/>
            <person name="Brown T."/>
            <person name="Cohen L."/>
        </authorList>
    </citation>
    <scope>NUCLEOTIDE SEQUENCE</scope>
    <source>
        <strain evidence="15">SM1012Den-03</strain>
    </source>
</reference>
<evidence type="ECO:0000256" key="3">
    <source>
        <dbReference type="ARBA" id="ARBA00022679"/>
    </source>
</evidence>
<keyword evidence="3" id="KW-0808">Transferase</keyword>
<feature type="region of interest" description="Disordered" evidence="12">
    <location>
        <begin position="417"/>
        <end position="494"/>
    </location>
</feature>
<feature type="domain" description="Protein kinase" evidence="13">
    <location>
        <begin position="327"/>
        <end position="822"/>
    </location>
</feature>
<evidence type="ECO:0000256" key="1">
    <source>
        <dbReference type="ARBA" id="ARBA00012513"/>
    </source>
</evidence>
<dbReference type="PANTHER" id="PTHR11042:SF136">
    <property type="entry name" value="EIF-2-ALPHA KINASE GCN2"/>
    <property type="match status" value="1"/>
</dbReference>
<sequence>MGKKNKKKNRSGSIDQQPQPTPPSHNTSSTAAAFESEDLSLQRHDEETVLSAIYGDDFTLESGAWNCPVYKLRIRPASDVTDPNNTTALFNNNNDNNQQCCELTLSIQLTQKYPYSIPLLQIINSIGLIHSNLSDLLSRLSQKATECAQKGEVMGWELGQVCELYLMEFMERKEKCERERVEMLRLLDCGKGKNKKDEDEELMLLDNNDDDDGEYAVHNNEQQQQEQQLQSSMDSDTKKEIARQMEALDIAAQLRRRKRQGVARLGALPSIADNVNDDDDDEVVDADDIFDLDQFDLLDDIDTGIGGDLQQQHQQQGGTTSRYQSDFVELQHLGKGGGGEVVKAINRLDRREYAIKKIFLEPEEEEVPGGGGGGNVKSKLAMIQNEKLRREVVTISRMTHKNIVRYYQAWVEDPPRIDDEEEEGGVVEKKRRESMESKSQATTEKGNDNDDDDDFSTSWDDDESSSSESPTSSSDNSNDDDGGIQQKTITRTKTLNDYSRSHSLDNFLEHEAAALDFANPLFFAGSNELLPSPLPLQKKYSSSNWTDNITEKSRRDERKILYIQMEYCKTTLRDMIDESKLSLDAVWKSLRQILEGLVYIHGQNLIHRDLKPANIFVDSEGEIRLGDFGLATQTSGKTAEEIEASETDILYEAIDSIGGLLERNGSSSTYPDTITGGVGTALYMAPEQFLKAKHSGGSYDSRVDIFSLGISAFEMFHQKPFGTYMERAENITRLRGDSRDVVQSLSKEASAPLFTKEGAIIGDWEEVADRRLPPEFRASMPENAQKLILWCTERSPENRPSAKQILNSRLMPRKMELEQKYLNEVLQTLSNPQSDTSYQQILSKIFNRPTPTHIITTYDNDVALKANNTREIAAHVLKTTLDNIKGSHWGSHSMNYTSPMSSCAVSGAITSLRRAEHVGVVTGGGKEGEALRGAPQQVATITAMTSATAAAVTGADGIIGPDPRVIDYVCSKLSTIFQSHGAVHLPSPLLKPRDALDLIATLNEPAQVVNSRGAALTLKQDLTVNFARSISRGGAATSSIKRYEIGKCFLESDAGGHPKEMLEASFDIVQDASSVNQPFLEAEAVLVLCQVIKVLAPVEDRTFNLPPIVLRSPLWFLRLSHSRLSDAILDLLFVPNSESMRESIRNIFTTCTACPPIELNNQQRHSGKYKRKAREIKANLLEFLDRQLSIHDNLPTNVAERVRMFVSHGSLPYPMNANKALDVILKSASKVMSSGGDEAKELSKNCFQEVKRSVNKLKQLLKAMEALGVLPAIQNEKVDGDEHISPPAYISLDLGLRQKRRHMSGGVFFQAILLQDDFFDGKDKKEVPKGKQAYGGKGSRIAEGGRYDDLVRQFRPPGNFGSVELDSYTGASVPFSMGVRFFVGRMVERIYKDAYIDASQQLSKRQGRSFLEGVRRSIGHPFLETPIQCIVTGENGFDLATCGERASVASLLWSAGIPCEYLRNSLCYTMSLLENFMSDSKVRSHEWSVDMICGIAAILNIPFVVIVQPHLLSKKSSVKLRQTTIAHGTGPLFNYNGNEEIVALNALSSLIIERISAVNDVSDENISTRQQTNAIDSSMQQPTQSHNGNLDIECIYVDNDQYFDDSNRINTSQWKRVKKVMKSTCQKMMDHLGNELFDSTAPVIAVDMPFRVVRELGSCLIFDGLESLISTDIATKYPGHKKTIRTLMYACDSISRRTRGRLTFFLYSTIDDEYDLVRMPSR</sequence>
<feature type="domain" description="RWD" evidence="14">
    <location>
        <begin position="45"/>
        <end position="169"/>
    </location>
</feature>
<dbReference type="InterPro" id="IPR050339">
    <property type="entry name" value="CC_SR_Kinase"/>
</dbReference>
<dbReference type="Gene3D" id="3.30.930.10">
    <property type="entry name" value="Bira Bifunctional Protein, Domain 2"/>
    <property type="match status" value="1"/>
</dbReference>
<dbReference type="SMART" id="SM00220">
    <property type="entry name" value="S_TKc"/>
    <property type="match status" value="1"/>
</dbReference>
<dbReference type="Gene3D" id="3.10.110.10">
    <property type="entry name" value="Ubiquitin Conjugating Enzyme"/>
    <property type="match status" value="1"/>
</dbReference>
<dbReference type="InterPro" id="IPR045864">
    <property type="entry name" value="aa-tRNA-synth_II/BPL/LPL"/>
</dbReference>
<feature type="binding site" evidence="11">
    <location>
        <position position="357"/>
    </location>
    <ligand>
        <name>ATP</name>
        <dbReference type="ChEBI" id="CHEBI:30616"/>
    </ligand>
</feature>
<evidence type="ECO:0000256" key="7">
    <source>
        <dbReference type="ARBA" id="ARBA00023193"/>
    </source>
</evidence>
<dbReference type="PROSITE" id="PS50908">
    <property type="entry name" value="RWD"/>
    <property type="match status" value="1"/>
</dbReference>
<evidence type="ECO:0000256" key="8">
    <source>
        <dbReference type="ARBA" id="ARBA00037982"/>
    </source>
</evidence>
<dbReference type="PROSITE" id="PS00107">
    <property type="entry name" value="PROTEIN_KINASE_ATP"/>
    <property type="match status" value="1"/>
</dbReference>
<dbReference type="Pfam" id="PF00069">
    <property type="entry name" value="Pkinase"/>
    <property type="match status" value="1"/>
</dbReference>
<dbReference type="CDD" id="cd23823">
    <property type="entry name" value="RWD_GCN2"/>
    <property type="match status" value="1"/>
</dbReference>
<dbReference type="GO" id="GO:0005524">
    <property type="term" value="F:ATP binding"/>
    <property type="evidence" value="ECO:0007669"/>
    <property type="project" value="UniProtKB-UniRule"/>
</dbReference>
<feature type="compositionally biased region" description="Acidic residues" evidence="12">
    <location>
        <begin position="449"/>
        <end position="465"/>
    </location>
</feature>
<evidence type="ECO:0000256" key="11">
    <source>
        <dbReference type="PROSITE-ProRule" id="PRU10141"/>
    </source>
</evidence>
<gene>
    <name evidence="15" type="ORF">SMAR0320_LOCUS23975</name>
</gene>
<evidence type="ECO:0000256" key="9">
    <source>
        <dbReference type="ARBA" id="ARBA00047899"/>
    </source>
</evidence>
<accession>A0A7S2VI24</accession>
<dbReference type="SUPFAM" id="SSF54495">
    <property type="entry name" value="UBC-like"/>
    <property type="match status" value="1"/>
</dbReference>
<dbReference type="PROSITE" id="PS00108">
    <property type="entry name" value="PROTEIN_KINASE_ST"/>
    <property type="match status" value="1"/>
</dbReference>
<evidence type="ECO:0000259" key="14">
    <source>
        <dbReference type="PROSITE" id="PS50908"/>
    </source>
</evidence>
<dbReference type="SUPFAM" id="SSF56112">
    <property type="entry name" value="Protein kinase-like (PK-like)"/>
    <property type="match status" value="1"/>
</dbReference>
<dbReference type="GO" id="GO:0005829">
    <property type="term" value="C:cytosol"/>
    <property type="evidence" value="ECO:0007669"/>
    <property type="project" value="TreeGrafter"/>
</dbReference>
<dbReference type="InterPro" id="IPR008271">
    <property type="entry name" value="Ser/Thr_kinase_AS"/>
</dbReference>
<evidence type="ECO:0000256" key="4">
    <source>
        <dbReference type="ARBA" id="ARBA00022741"/>
    </source>
</evidence>
<organism evidence="15">
    <name type="scientific">Skeletonema marinoi</name>
    <dbReference type="NCBI Taxonomy" id="267567"/>
    <lineage>
        <taxon>Eukaryota</taxon>
        <taxon>Sar</taxon>
        <taxon>Stramenopiles</taxon>
        <taxon>Ochrophyta</taxon>
        <taxon>Bacillariophyta</taxon>
        <taxon>Coscinodiscophyceae</taxon>
        <taxon>Thalassiosirophycidae</taxon>
        <taxon>Thalassiosirales</taxon>
        <taxon>Skeletonemataceae</taxon>
        <taxon>Skeletonema</taxon>
        <taxon>Skeletonema marinoi-dohrnii complex</taxon>
    </lineage>
</organism>
<keyword evidence="7" id="KW-0652">Protein synthesis inhibitor</keyword>
<dbReference type="GO" id="GO:0005634">
    <property type="term" value="C:nucleus"/>
    <property type="evidence" value="ECO:0007669"/>
    <property type="project" value="TreeGrafter"/>
</dbReference>
<feature type="region of interest" description="Disordered" evidence="12">
    <location>
        <begin position="1"/>
        <end position="33"/>
    </location>
</feature>
<name>A0A7S2VI24_9STRA</name>
<keyword evidence="4 11" id="KW-0547">Nucleotide-binding</keyword>
<comment type="catalytic activity">
    <reaction evidence="10">
        <text>L-seryl-[protein] + ATP = O-phospho-L-seryl-[protein] + ADP + H(+)</text>
        <dbReference type="Rhea" id="RHEA:17989"/>
        <dbReference type="Rhea" id="RHEA-COMP:9863"/>
        <dbReference type="Rhea" id="RHEA-COMP:11604"/>
        <dbReference type="ChEBI" id="CHEBI:15378"/>
        <dbReference type="ChEBI" id="CHEBI:29999"/>
        <dbReference type="ChEBI" id="CHEBI:30616"/>
        <dbReference type="ChEBI" id="CHEBI:83421"/>
        <dbReference type="ChEBI" id="CHEBI:456216"/>
        <dbReference type="EC" id="2.7.11.1"/>
    </reaction>
</comment>
<dbReference type="PANTHER" id="PTHR11042">
    <property type="entry name" value="EUKARYOTIC TRANSLATION INITIATION FACTOR 2-ALPHA KINASE EIF2-ALPHA KINASE -RELATED"/>
    <property type="match status" value="1"/>
</dbReference>
<feature type="compositionally biased region" description="Basic and acidic residues" evidence="12">
    <location>
        <begin position="426"/>
        <end position="436"/>
    </location>
</feature>
<dbReference type="GO" id="GO:0017148">
    <property type="term" value="P:negative regulation of translation"/>
    <property type="evidence" value="ECO:0007669"/>
    <property type="project" value="UniProtKB-KW"/>
</dbReference>
<feature type="compositionally biased region" description="Polar residues" evidence="12">
    <location>
        <begin position="11"/>
        <end position="31"/>
    </location>
</feature>
<dbReference type="InterPro" id="IPR011009">
    <property type="entry name" value="Kinase-like_dom_sf"/>
</dbReference>
<comment type="similarity">
    <text evidence="8">Belongs to the protein kinase superfamily. Ser/Thr protein kinase family. GCN2 subfamily.</text>
</comment>
<dbReference type="PROSITE" id="PS50011">
    <property type="entry name" value="PROTEIN_KINASE_DOM"/>
    <property type="match status" value="1"/>
</dbReference>
<dbReference type="GO" id="GO:0004694">
    <property type="term" value="F:eukaryotic translation initiation factor 2alpha kinase activity"/>
    <property type="evidence" value="ECO:0007669"/>
    <property type="project" value="TreeGrafter"/>
</dbReference>
<protein>
    <recommendedName>
        <fullName evidence="1">non-specific serine/threonine protein kinase</fullName>
        <ecNumber evidence="1">2.7.11.1</ecNumber>
    </recommendedName>
</protein>